<protein>
    <submittedName>
        <fullName evidence="2">Uncharacterized protein</fullName>
    </submittedName>
</protein>
<evidence type="ECO:0000313" key="3">
    <source>
        <dbReference type="Proteomes" id="UP001056201"/>
    </source>
</evidence>
<dbReference type="PROSITE" id="PS51257">
    <property type="entry name" value="PROKAR_LIPOPROTEIN"/>
    <property type="match status" value="1"/>
</dbReference>
<dbReference type="RefSeq" id="WP_250195309.1">
    <property type="nucleotide sequence ID" value="NZ_CP097635.1"/>
</dbReference>
<feature type="compositionally biased region" description="Pro residues" evidence="1">
    <location>
        <begin position="410"/>
        <end position="424"/>
    </location>
</feature>
<accession>A0ABY4S3P3</accession>
<organism evidence="2 3">
    <name type="scientific">Aquincola tertiaricarbonis</name>
    <dbReference type="NCBI Taxonomy" id="391953"/>
    <lineage>
        <taxon>Bacteria</taxon>
        <taxon>Pseudomonadati</taxon>
        <taxon>Pseudomonadota</taxon>
        <taxon>Betaproteobacteria</taxon>
        <taxon>Burkholderiales</taxon>
        <taxon>Sphaerotilaceae</taxon>
        <taxon>Aquincola</taxon>
    </lineage>
</organism>
<reference evidence="2" key="1">
    <citation type="submission" date="2022-05" db="EMBL/GenBank/DDBJ databases">
        <title>An RpoN-dependent PEP-CTERM gene is involved in floc formation of an Aquincola tertiaricarbonis strain.</title>
        <authorList>
            <person name="Qiu D."/>
            <person name="Xia M."/>
        </authorList>
    </citation>
    <scope>NUCLEOTIDE SEQUENCE</scope>
    <source>
        <strain evidence="2">RN12</strain>
    </source>
</reference>
<evidence type="ECO:0000256" key="1">
    <source>
        <dbReference type="SAM" id="MobiDB-lite"/>
    </source>
</evidence>
<feature type="region of interest" description="Disordered" evidence="1">
    <location>
        <begin position="382"/>
        <end position="424"/>
    </location>
</feature>
<keyword evidence="3" id="KW-1185">Reference proteome</keyword>
<evidence type="ECO:0000313" key="2">
    <source>
        <dbReference type="EMBL" id="URI07044.1"/>
    </source>
</evidence>
<gene>
    <name evidence="2" type="ORF">MW290_14230</name>
</gene>
<dbReference type="EMBL" id="CP097635">
    <property type="protein sequence ID" value="URI07044.1"/>
    <property type="molecule type" value="Genomic_DNA"/>
</dbReference>
<sequence length="424" mass="43817">MDKSSSLCLLVAATLITTACNPDDPPLAAFPDGLQAVWGEMFAPYGLYPLFPVRSDVQPGDVVAMCRKAPLLEARVAAAVASSSVAGDELVAKPDYEWRQLFSLPGVHEALALQASSRMAYHAFPNPSASTPLGAASGVGPYNAGVAPVRVGFASFPTVLAYSQHRKDLGVGTAVGVAAVGAGASKTSQGTYLLEIPAAEYVALSHSQLQKVLSAAVITPTKEVTVTLAGLRRAFNERTCIPGSLSVVGEAFYARRISVSVGDSYASAISARAAYQLPIDSTRAQIFKALGSYATGASAPAGAASAAFPIETTQFAKLIIDIDAAYQAADTNSKLGFTGVKAGVSRSGGKGVSMDYTYTVPVAFGVRLYSLQLENDGTLSDQLSLDGSRPWKGVSTPLEGLLQGSRPPTSSIPPPPPPASSSQK</sequence>
<proteinExistence type="predicted"/>
<name>A0ABY4S3P3_AQUTE</name>
<dbReference type="Proteomes" id="UP001056201">
    <property type="component" value="Chromosome 1"/>
</dbReference>